<proteinExistence type="predicted"/>
<dbReference type="AlphaFoldDB" id="A0A087UUZ2"/>
<name>A0A087UUZ2_STEMI</name>
<reference evidence="1 2" key="1">
    <citation type="submission" date="2013-11" db="EMBL/GenBank/DDBJ databases">
        <title>Genome sequencing of Stegodyphus mimosarum.</title>
        <authorList>
            <person name="Bechsgaard J."/>
        </authorList>
    </citation>
    <scope>NUCLEOTIDE SEQUENCE [LARGE SCALE GENOMIC DNA]</scope>
</reference>
<protein>
    <submittedName>
        <fullName evidence="1">Uncharacterized protein</fullName>
    </submittedName>
</protein>
<evidence type="ECO:0000313" key="1">
    <source>
        <dbReference type="EMBL" id="KFM81181.1"/>
    </source>
</evidence>
<accession>A0A087UUZ2</accession>
<evidence type="ECO:0000313" key="2">
    <source>
        <dbReference type="Proteomes" id="UP000054359"/>
    </source>
</evidence>
<dbReference type="OrthoDB" id="10342125at2759"/>
<keyword evidence="2" id="KW-1185">Reference proteome</keyword>
<gene>
    <name evidence="1" type="ORF">X975_17850</name>
</gene>
<dbReference type="EMBL" id="KK121773">
    <property type="protein sequence ID" value="KFM81181.1"/>
    <property type="molecule type" value="Genomic_DNA"/>
</dbReference>
<dbReference type="Proteomes" id="UP000054359">
    <property type="component" value="Unassembled WGS sequence"/>
</dbReference>
<sequence>MHNFLSISTSFLKRKPQVKYLLECYMKERGLYCVQKANEERSGLLPLPLANDFVDALPAELQGIIGGARNAHEGPLNAQQRERIRILARNLRLAADGIYPRRSRSLLSVERAVLQNEGLNEEEMRVVRNIHTVGPRFSVSSVAECLNSCLTSRTVKAALRFLSYTARSVSEELALACELSSLILPNFNIPNFVRSSSVEDTISEFIEDRLDMG</sequence>
<organism evidence="1 2">
    <name type="scientific">Stegodyphus mimosarum</name>
    <name type="common">African social velvet spider</name>
    <dbReference type="NCBI Taxonomy" id="407821"/>
    <lineage>
        <taxon>Eukaryota</taxon>
        <taxon>Metazoa</taxon>
        <taxon>Ecdysozoa</taxon>
        <taxon>Arthropoda</taxon>
        <taxon>Chelicerata</taxon>
        <taxon>Arachnida</taxon>
        <taxon>Araneae</taxon>
        <taxon>Araneomorphae</taxon>
        <taxon>Entelegynae</taxon>
        <taxon>Eresoidea</taxon>
        <taxon>Eresidae</taxon>
        <taxon>Stegodyphus</taxon>
    </lineage>
</organism>
<feature type="non-terminal residue" evidence="1">
    <location>
        <position position="213"/>
    </location>
</feature>